<dbReference type="Proteomes" id="UP000483094">
    <property type="component" value="Unassembled WGS sequence"/>
</dbReference>
<dbReference type="InterPro" id="IPR029066">
    <property type="entry name" value="PLP-binding_barrel"/>
</dbReference>
<evidence type="ECO:0000256" key="1">
    <source>
        <dbReference type="ARBA" id="ARBA00001933"/>
    </source>
</evidence>
<dbReference type="AlphaFoldDB" id="A0A6G2DET0"/>
<dbReference type="SUPFAM" id="SSF51419">
    <property type="entry name" value="PLP-binding barrel"/>
    <property type="match status" value="1"/>
</dbReference>
<name>A0A6G2DET0_STREE</name>
<keyword evidence="2" id="KW-0663">Pyridoxal phosphate</keyword>
<dbReference type="InterPro" id="IPR022644">
    <property type="entry name" value="De-COase2_N"/>
</dbReference>
<evidence type="ECO:0000259" key="3">
    <source>
        <dbReference type="Pfam" id="PF02784"/>
    </source>
</evidence>
<evidence type="ECO:0000313" key="5">
    <source>
        <dbReference type="Proteomes" id="UP000483094"/>
    </source>
</evidence>
<gene>
    <name evidence="4" type="ORF">GM540_14005</name>
</gene>
<accession>A0A6G2DET0</accession>
<dbReference type="Gene3D" id="2.40.37.10">
    <property type="entry name" value="Lyase, Ornithine Decarboxylase, Chain A, domain 1"/>
    <property type="match status" value="1"/>
</dbReference>
<dbReference type="Gene3D" id="3.20.20.10">
    <property type="entry name" value="Alanine racemase"/>
    <property type="match status" value="1"/>
</dbReference>
<dbReference type="GO" id="GO:0008836">
    <property type="term" value="F:diaminopimelate decarboxylase activity"/>
    <property type="evidence" value="ECO:0007669"/>
    <property type="project" value="TreeGrafter"/>
</dbReference>
<dbReference type="EMBL" id="WNHQ01001719">
    <property type="protein sequence ID" value="MTV75057.1"/>
    <property type="molecule type" value="Genomic_DNA"/>
</dbReference>
<comment type="caution">
    <text evidence="4">The sequence shown here is derived from an EMBL/GenBank/DDBJ whole genome shotgun (WGS) entry which is preliminary data.</text>
</comment>
<dbReference type="Pfam" id="PF02784">
    <property type="entry name" value="Orn_Arg_deC_N"/>
    <property type="match status" value="1"/>
</dbReference>
<dbReference type="PANTHER" id="PTHR43727">
    <property type="entry name" value="DIAMINOPIMELATE DECARBOXYLASE"/>
    <property type="match status" value="1"/>
</dbReference>
<evidence type="ECO:0000256" key="2">
    <source>
        <dbReference type="ARBA" id="ARBA00022898"/>
    </source>
</evidence>
<dbReference type="PANTHER" id="PTHR43727:SF2">
    <property type="entry name" value="GROUP IV DECARBOXYLASE"/>
    <property type="match status" value="1"/>
</dbReference>
<comment type="cofactor">
    <cofactor evidence="1">
        <name>pyridoxal 5'-phosphate</name>
        <dbReference type="ChEBI" id="CHEBI:597326"/>
    </cofactor>
</comment>
<evidence type="ECO:0000313" key="4">
    <source>
        <dbReference type="EMBL" id="MTV75057.1"/>
    </source>
</evidence>
<reference evidence="4 5" key="1">
    <citation type="submission" date="2019-11" db="EMBL/GenBank/DDBJ databases">
        <title>Growth characteristics of pneumococcus vary with the chemical composition of the capsule and with environmental conditions.</title>
        <authorList>
            <person name="Tothpal A."/>
            <person name="Desobry K."/>
            <person name="Joshi S."/>
            <person name="Wyllie A.L."/>
            <person name="Weinberger D.M."/>
        </authorList>
    </citation>
    <scope>NUCLEOTIDE SEQUENCE [LARGE SCALE GENOMIC DNA]</scope>
    <source>
        <strain evidence="5">pnumococcus19F</strain>
    </source>
</reference>
<protein>
    <submittedName>
        <fullName evidence="4">Pyridoxal-dependent decarboxylase</fullName>
    </submittedName>
</protein>
<dbReference type="InterPro" id="IPR009006">
    <property type="entry name" value="Ala_racemase/Decarboxylase_C"/>
</dbReference>
<organism evidence="4 5">
    <name type="scientific">Streptococcus pneumoniae</name>
    <dbReference type="NCBI Taxonomy" id="1313"/>
    <lineage>
        <taxon>Bacteria</taxon>
        <taxon>Bacillati</taxon>
        <taxon>Bacillota</taxon>
        <taxon>Bacilli</taxon>
        <taxon>Lactobacillales</taxon>
        <taxon>Streptococcaceae</taxon>
        <taxon>Streptococcus</taxon>
    </lineage>
</organism>
<dbReference type="GO" id="GO:0009089">
    <property type="term" value="P:lysine biosynthetic process via diaminopimelate"/>
    <property type="evidence" value="ECO:0007669"/>
    <property type="project" value="TreeGrafter"/>
</dbReference>
<feature type="non-terminal residue" evidence="4">
    <location>
        <position position="112"/>
    </location>
</feature>
<sequence length="112" mass="12719">MINKKIQQVVLESLQNFLNGNFISPCVVYDFGLLETVLDEFKNQIPVTFNYQLFYAVKANSNEKILEFLVDKIDGVDVASLSELDVAKKFFPPTQISVNGPAFSYETLYNLI</sequence>
<proteinExistence type="predicted"/>
<feature type="domain" description="Orn/DAP/Arg decarboxylase 2 N-terminal" evidence="3">
    <location>
        <begin position="38"/>
        <end position="108"/>
    </location>
</feature>